<sequence>MQSPTEKHSEPLPLHPHHDLLLQTTLLTESNRDQTARLLALHTLYRESRDERKSDRKCLQKLTHALEKMMDSAIWYRSRIETQEREISEAETKRQEAERKSQEMEEKIGNLEREIEVWRVGWEESERRAGGL</sequence>
<gene>
    <name evidence="2" type="ORF">BHYA_0143g00010</name>
</gene>
<feature type="region of interest" description="Disordered" evidence="1">
    <location>
        <begin position="85"/>
        <end position="106"/>
    </location>
</feature>
<accession>A0A4Z1GKT1</accession>
<proteinExistence type="predicted"/>
<dbReference type="SUPFAM" id="SSF57997">
    <property type="entry name" value="Tropomyosin"/>
    <property type="match status" value="1"/>
</dbReference>
<comment type="caution">
    <text evidence="2">The sequence shown here is derived from an EMBL/GenBank/DDBJ whole genome shotgun (WGS) entry which is preliminary data.</text>
</comment>
<reference evidence="2 3" key="1">
    <citation type="submission" date="2017-12" db="EMBL/GenBank/DDBJ databases">
        <title>Comparative genomics of Botrytis spp.</title>
        <authorList>
            <person name="Valero-Jimenez C.A."/>
            <person name="Tapia P."/>
            <person name="Veloso J."/>
            <person name="Silva-Moreno E."/>
            <person name="Staats M."/>
            <person name="Valdes J.H."/>
            <person name="Van Kan J.A.L."/>
        </authorList>
    </citation>
    <scope>NUCLEOTIDE SEQUENCE [LARGE SCALE GENOMIC DNA]</scope>
    <source>
        <strain evidence="2 3">Bh0001</strain>
    </source>
</reference>
<evidence type="ECO:0000313" key="3">
    <source>
        <dbReference type="Proteomes" id="UP000297814"/>
    </source>
</evidence>
<evidence type="ECO:0000256" key="1">
    <source>
        <dbReference type="SAM" id="MobiDB-lite"/>
    </source>
</evidence>
<organism evidence="2 3">
    <name type="scientific">Botrytis hyacinthi</name>
    <dbReference type="NCBI Taxonomy" id="278943"/>
    <lineage>
        <taxon>Eukaryota</taxon>
        <taxon>Fungi</taxon>
        <taxon>Dikarya</taxon>
        <taxon>Ascomycota</taxon>
        <taxon>Pezizomycotina</taxon>
        <taxon>Leotiomycetes</taxon>
        <taxon>Helotiales</taxon>
        <taxon>Sclerotiniaceae</taxon>
        <taxon>Botrytis</taxon>
    </lineage>
</organism>
<keyword evidence="3" id="KW-1185">Reference proteome</keyword>
<dbReference type="EMBL" id="PQXK01000143">
    <property type="protein sequence ID" value="TGO35859.1"/>
    <property type="molecule type" value="Genomic_DNA"/>
</dbReference>
<evidence type="ECO:0000313" key="2">
    <source>
        <dbReference type="EMBL" id="TGO35859.1"/>
    </source>
</evidence>
<protein>
    <submittedName>
        <fullName evidence="2">Uncharacterized protein</fullName>
    </submittedName>
</protein>
<name>A0A4Z1GKT1_9HELO</name>
<dbReference type="Proteomes" id="UP000297814">
    <property type="component" value="Unassembled WGS sequence"/>
</dbReference>
<dbReference type="AlphaFoldDB" id="A0A4Z1GKT1"/>